<dbReference type="InterPro" id="IPR050482">
    <property type="entry name" value="Sensor_HK_TwoCompSys"/>
</dbReference>
<evidence type="ECO:0000313" key="11">
    <source>
        <dbReference type="EMBL" id="MBL0745861.1"/>
    </source>
</evidence>
<dbReference type="InterPro" id="IPR003594">
    <property type="entry name" value="HATPase_dom"/>
</dbReference>
<dbReference type="EMBL" id="JAERRB010000020">
    <property type="protein sequence ID" value="MBL0745861.1"/>
    <property type="molecule type" value="Genomic_DNA"/>
</dbReference>
<keyword evidence="12" id="KW-1185">Reference proteome</keyword>
<keyword evidence="6" id="KW-0418">Kinase</keyword>
<dbReference type="InterPro" id="IPR011110">
    <property type="entry name" value="Reg_prop"/>
</dbReference>
<evidence type="ECO:0000259" key="10">
    <source>
        <dbReference type="PROSITE" id="PS50109"/>
    </source>
</evidence>
<dbReference type="InterPro" id="IPR013783">
    <property type="entry name" value="Ig-like_fold"/>
</dbReference>
<sequence>MRRSAIQTLIIALIFSGAPSLAQEVNFAIVKSASENMSTQVLNMTQDAQGFLWFSTQRGLFRYDGASYVGYHHEPSNPHSPAQETIECLTADSAGFIWSAPQWMGLDRLDPASGTFRHFRHDPTNPASLGNDSVMALLTDREGTLWIGTYQGLDRLDKGASDFVHYRHDPNDPSSLSFNAVRSLYEDRQGTLWVGTGSVFNQGNPRFKSAGGLNKLNRATGKFTRYVNDADDSLTLTDNRIRTIFEDSRGTFWVGSAGDGLHTMDREKGTFKRHRFDPLHPDKLSRPALKPALFWSEDHIAFITEDHTGKILIGTFSAGIHVYDPLTKKVAWYGTDKKASGKLEDELFWTAYKTRDNTVWISSWGSNLYKIASGQNPVSYNNTNRITIGFVEDDDHNLWIGTNEGLFCKDKTGNEVQYLVSPQDPTSLTNLTFPIDKDGDRLLVQSTFGLYFFDVQKRQYTRFLHYDPNNPNSVPSDTIPRVRKTTEGNLWIATYKGLAFWNATSGAVKRFLNDPHDSTSLINNQVVWIEFDSNKNLWIGTTGGLCKLETSTERFKRYPAIVGVLNIMEDSKGNLWVGGQDGLFKYDAGKDVFTKFKDEFFILPPQLQAGWLMEDQQNNFWMGTSEGIVQLRTGNNLRPVVFGKPFGVDGLRLTGGYVRQDGTLVFGEAAGYFEINPALLTPNNSFHQVAITHFSLNNEPMLPGTGILFEALVNTKEIKLAHNQNTFAFEFAGIDFNSERQAPHLVYMLENYDNTWRKAGSEKTGHYFNVPAGTYRFKVRAFDAIGNAVEKTMVIIITPPWWRSWWAYSLLFIVMGTTAYAAYSGRVAKLKEQQATQIRVMVATQEQERKRISRDLHDGVGTRLSALKMFVSTLHEKAALQNDKEMTTLAKSSEQFITEVISDVRSLLLNLSPSVLEEFGYVTAVEGLINKLNETKQTSFSLTLFGMENRLQQDYELALYRITQELINNALKHAEAKHVTLQIGRRDNKIILMIEDDGKGFDVTAHRHGYGLQNLAARTKLMQGIITIDSIPSKGTSVSIEIPYEFNTP</sequence>
<dbReference type="Gene3D" id="2.130.10.10">
    <property type="entry name" value="YVTN repeat-like/Quinoprotein amine dehydrogenase"/>
    <property type="match status" value="2"/>
</dbReference>
<evidence type="ECO:0000256" key="7">
    <source>
        <dbReference type="ARBA" id="ARBA00022840"/>
    </source>
</evidence>
<dbReference type="Proteomes" id="UP000613030">
    <property type="component" value="Unassembled WGS sequence"/>
</dbReference>
<evidence type="ECO:0000256" key="5">
    <source>
        <dbReference type="ARBA" id="ARBA00022741"/>
    </source>
</evidence>
<dbReference type="Gene3D" id="1.20.5.1930">
    <property type="match status" value="1"/>
</dbReference>
<dbReference type="Pfam" id="PF02518">
    <property type="entry name" value="HATPase_c"/>
    <property type="match status" value="1"/>
</dbReference>
<dbReference type="InterPro" id="IPR015943">
    <property type="entry name" value="WD40/YVTN_repeat-like_dom_sf"/>
</dbReference>
<keyword evidence="3" id="KW-0597">Phosphoprotein</keyword>
<dbReference type="Pfam" id="PF07495">
    <property type="entry name" value="Y_Y_Y"/>
    <property type="match status" value="1"/>
</dbReference>
<dbReference type="InterPro" id="IPR005467">
    <property type="entry name" value="His_kinase_dom"/>
</dbReference>
<dbReference type="Gene3D" id="2.60.40.10">
    <property type="entry name" value="Immunoglobulins"/>
    <property type="match status" value="1"/>
</dbReference>
<dbReference type="Pfam" id="PF07494">
    <property type="entry name" value="Reg_prop"/>
    <property type="match status" value="5"/>
</dbReference>
<keyword evidence="5" id="KW-0547">Nucleotide-binding</keyword>
<keyword evidence="4" id="KW-0808">Transferase</keyword>
<feature type="signal peptide" evidence="9">
    <location>
        <begin position="1"/>
        <end position="22"/>
    </location>
</feature>
<dbReference type="CDD" id="cd16917">
    <property type="entry name" value="HATPase_UhpB-NarQ-NarX-like"/>
    <property type="match status" value="1"/>
</dbReference>
<feature type="chain" id="PRO_5046030733" description="histidine kinase" evidence="9">
    <location>
        <begin position="23"/>
        <end position="1049"/>
    </location>
</feature>
<evidence type="ECO:0000256" key="4">
    <source>
        <dbReference type="ARBA" id="ARBA00022679"/>
    </source>
</evidence>
<accession>A0ABS1L2C3</accession>
<dbReference type="PANTHER" id="PTHR24421:SF10">
    <property type="entry name" value="NITRATE_NITRITE SENSOR PROTEIN NARQ"/>
    <property type="match status" value="1"/>
</dbReference>
<dbReference type="SMART" id="SM00387">
    <property type="entry name" value="HATPase_c"/>
    <property type="match status" value="1"/>
</dbReference>
<gene>
    <name evidence="11" type="ORF">JI741_31795</name>
</gene>
<dbReference type="SUPFAM" id="SSF55874">
    <property type="entry name" value="ATPase domain of HSP90 chaperone/DNA topoisomerase II/histidine kinase"/>
    <property type="match status" value="1"/>
</dbReference>
<name>A0ABS1L2C3_9BACT</name>
<evidence type="ECO:0000256" key="2">
    <source>
        <dbReference type="ARBA" id="ARBA00012438"/>
    </source>
</evidence>
<evidence type="ECO:0000256" key="6">
    <source>
        <dbReference type="ARBA" id="ARBA00022777"/>
    </source>
</evidence>
<dbReference type="InterPro" id="IPR011712">
    <property type="entry name" value="Sig_transdc_His_kin_sub3_dim/P"/>
</dbReference>
<keyword evidence="8" id="KW-0902">Two-component regulatory system</keyword>
<keyword evidence="9" id="KW-0732">Signal</keyword>
<dbReference type="PROSITE" id="PS50109">
    <property type="entry name" value="HIS_KIN"/>
    <property type="match status" value="1"/>
</dbReference>
<dbReference type="RefSeq" id="WP_202016539.1">
    <property type="nucleotide sequence ID" value="NZ_JAERRB010000020.1"/>
</dbReference>
<evidence type="ECO:0000256" key="1">
    <source>
        <dbReference type="ARBA" id="ARBA00000085"/>
    </source>
</evidence>
<organism evidence="11 12">
    <name type="scientific">Chryseolinea lacunae</name>
    <dbReference type="NCBI Taxonomy" id="2801331"/>
    <lineage>
        <taxon>Bacteria</taxon>
        <taxon>Pseudomonadati</taxon>
        <taxon>Bacteroidota</taxon>
        <taxon>Cytophagia</taxon>
        <taxon>Cytophagales</taxon>
        <taxon>Fulvivirgaceae</taxon>
        <taxon>Chryseolinea</taxon>
    </lineage>
</organism>
<feature type="domain" description="Histidine kinase" evidence="10">
    <location>
        <begin position="855"/>
        <end position="1046"/>
    </location>
</feature>
<dbReference type="EC" id="2.7.13.3" evidence="2"/>
<dbReference type="InterPro" id="IPR036890">
    <property type="entry name" value="HATPase_C_sf"/>
</dbReference>
<reference evidence="11 12" key="1">
    <citation type="submission" date="2021-01" db="EMBL/GenBank/DDBJ databases">
        <title>Chryseolinea sp. Jin1 Genome sequencing and assembly.</title>
        <authorList>
            <person name="Kim I."/>
        </authorList>
    </citation>
    <scope>NUCLEOTIDE SEQUENCE [LARGE SCALE GENOMIC DNA]</scope>
    <source>
        <strain evidence="11 12">Jin1</strain>
    </source>
</reference>
<evidence type="ECO:0000256" key="3">
    <source>
        <dbReference type="ARBA" id="ARBA00022553"/>
    </source>
</evidence>
<comment type="caution">
    <text evidence="11">The sequence shown here is derived from an EMBL/GenBank/DDBJ whole genome shotgun (WGS) entry which is preliminary data.</text>
</comment>
<dbReference type="PANTHER" id="PTHR24421">
    <property type="entry name" value="NITRATE/NITRITE SENSOR PROTEIN NARX-RELATED"/>
    <property type="match status" value="1"/>
</dbReference>
<evidence type="ECO:0000256" key="9">
    <source>
        <dbReference type="SAM" id="SignalP"/>
    </source>
</evidence>
<dbReference type="Gene3D" id="3.30.565.10">
    <property type="entry name" value="Histidine kinase-like ATPase, C-terminal domain"/>
    <property type="match status" value="1"/>
</dbReference>
<protein>
    <recommendedName>
        <fullName evidence="2">histidine kinase</fullName>
        <ecNumber evidence="2">2.7.13.3</ecNumber>
    </recommendedName>
</protein>
<keyword evidence="7" id="KW-0067">ATP-binding</keyword>
<proteinExistence type="predicted"/>
<comment type="catalytic activity">
    <reaction evidence="1">
        <text>ATP + protein L-histidine = ADP + protein N-phospho-L-histidine.</text>
        <dbReference type="EC" id="2.7.13.3"/>
    </reaction>
</comment>
<dbReference type="InterPro" id="IPR011123">
    <property type="entry name" value="Y_Y_Y"/>
</dbReference>
<dbReference type="SUPFAM" id="SSF63829">
    <property type="entry name" value="Calcium-dependent phosphotriesterase"/>
    <property type="match status" value="3"/>
</dbReference>
<evidence type="ECO:0000313" key="12">
    <source>
        <dbReference type="Proteomes" id="UP000613030"/>
    </source>
</evidence>
<dbReference type="Pfam" id="PF07730">
    <property type="entry name" value="HisKA_3"/>
    <property type="match status" value="1"/>
</dbReference>
<evidence type="ECO:0000256" key="8">
    <source>
        <dbReference type="ARBA" id="ARBA00023012"/>
    </source>
</evidence>